<name>A0A4U5PK21_STECR</name>
<evidence type="ECO:0000313" key="2">
    <source>
        <dbReference type="Proteomes" id="UP000298663"/>
    </source>
</evidence>
<sequence>MGEDKMLINVVTIFITRGKQDFGGFNRSAAATHGRSPTYVCRRHHKTVKRRVEDGAETKRKTCAVHIVEHLIHDLEILGLCCMPFTFVILWASGFQVNLKSHSRELWGKRQLSRERNV</sequence>
<dbReference type="Proteomes" id="UP000298663">
    <property type="component" value="Unassembled WGS sequence"/>
</dbReference>
<proteinExistence type="predicted"/>
<keyword evidence="2" id="KW-1185">Reference proteome</keyword>
<protein>
    <submittedName>
        <fullName evidence="1">Uncharacterized protein</fullName>
    </submittedName>
</protein>
<comment type="caution">
    <text evidence="1">The sequence shown here is derived from an EMBL/GenBank/DDBJ whole genome shotgun (WGS) entry which is preliminary data.</text>
</comment>
<dbReference type="EMBL" id="AZBU02000002">
    <property type="protein sequence ID" value="TKR96998.1"/>
    <property type="molecule type" value="Genomic_DNA"/>
</dbReference>
<reference evidence="1 2" key="2">
    <citation type="journal article" date="2019" name="G3 (Bethesda)">
        <title>Hybrid Assembly of the Genome of the Entomopathogenic Nematode Steinernema carpocapsae Identifies the X-Chromosome.</title>
        <authorList>
            <person name="Serra L."/>
            <person name="Macchietto M."/>
            <person name="Macias-Munoz A."/>
            <person name="McGill C.J."/>
            <person name="Rodriguez I.M."/>
            <person name="Rodriguez B."/>
            <person name="Murad R."/>
            <person name="Mortazavi A."/>
        </authorList>
    </citation>
    <scope>NUCLEOTIDE SEQUENCE [LARGE SCALE GENOMIC DNA]</scope>
    <source>
        <strain evidence="1 2">ALL</strain>
    </source>
</reference>
<evidence type="ECO:0000313" key="1">
    <source>
        <dbReference type="EMBL" id="TKR96998.1"/>
    </source>
</evidence>
<gene>
    <name evidence="1" type="ORF">L596_010931</name>
</gene>
<organism evidence="1 2">
    <name type="scientific">Steinernema carpocapsae</name>
    <name type="common">Entomopathogenic nematode</name>
    <dbReference type="NCBI Taxonomy" id="34508"/>
    <lineage>
        <taxon>Eukaryota</taxon>
        <taxon>Metazoa</taxon>
        <taxon>Ecdysozoa</taxon>
        <taxon>Nematoda</taxon>
        <taxon>Chromadorea</taxon>
        <taxon>Rhabditida</taxon>
        <taxon>Tylenchina</taxon>
        <taxon>Panagrolaimomorpha</taxon>
        <taxon>Strongyloidoidea</taxon>
        <taxon>Steinernematidae</taxon>
        <taxon>Steinernema</taxon>
    </lineage>
</organism>
<reference evidence="1 2" key="1">
    <citation type="journal article" date="2015" name="Genome Biol.">
        <title>Comparative genomics of Steinernema reveals deeply conserved gene regulatory networks.</title>
        <authorList>
            <person name="Dillman A.R."/>
            <person name="Macchietto M."/>
            <person name="Porter C.F."/>
            <person name="Rogers A."/>
            <person name="Williams B."/>
            <person name="Antoshechkin I."/>
            <person name="Lee M.M."/>
            <person name="Goodwin Z."/>
            <person name="Lu X."/>
            <person name="Lewis E.E."/>
            <person name="Goodrich-Blair H."/>
            <person name="Stock S.P."/>
            <person name="Adams B.J."/>
            <person name="Sternberg P.W."/>
            <person name="Mortazavi A."/>
        </authorList>
    </citation>
    <scope>NUCLEOTIDE SEQUENCE [LARGE SCALE GENOMIC DNA]</scope>
    <source>
        <strain evidence="1 2">ALL</strain>
    </source>
</reference>
<dbReference type="AlphaFoldDB" id="A0A4U5PK21"/>
<accession>A0A4U5PK21</accession>